<organism evidence="10 11">
    <name type="scientific">Heligmosomoides polygyrus</name>
    <name type="common">Parasitic roundworm</name>
    <dbReference type="NCBI Taxonomy" id="6339"/>
    <lineage>
        <taxon>Eukaryota</taxon>
        <taxon>Metazoa</taxon>
        <taxon>Ecdysozoa</taxon>
        <taxon>Nematoda</taxon>
        <taxon>Chromadorea</taxon>
        <taxon>Rhabditida</taxon>
        <taxon>Rhabditina</taxon>
        <taxon>Rhabditomorpha</taxon>
        <taxon>Strongyloidea</taxon>
        <taxon>Heligmosomidae</taxon>
        <taxon>Heligmosomoides</taxon>
    </lineage>
</organism>
<accession>A0A183G719</accession>
<feature type="compositionally biased region" description="Low complexity" evidence="7">
    <location>
        <begin position="144"/>
        <end position="157"/>
    </location>
</feature>
<feature type="region of interest" description="Disordered" evidence="7">
    <location>
        <begin position="132"/>
        <end position="166"/>
    </location>
</feature>
<feature type="domain" description="C2H2-type" evidence="8">
    <location>
        <begin position="387"/>
        <end position="414"/>
    </location>
</feature>
<dbReference type="SMART" id="SM00355">
    <property type="entry name" value="ZnF_C2H2"/>
    <property type="match status" value="6"/>
</dbReference>
<evidence type="ECO:0000313" key="10">
    <source>
        <dbReference type="Proteomes" id="UP000050761"/>
    </source>
</evidence>
<gene>
    <name evidence="9" type="ORF">HPBE_LOCUS17541</name>
</gene>
<reference evidence="9 10" key="1">
    <citation type="submission" date="2018-11" db="EMBL/GenBank/DDBJ databases">
        <authorList>
            <consortium name="Pathogen Informatics"/>
        </authorList>
    </citation>
    <scope>NUCLEOTIDE SEQUENCE [LARGE SCALE GENOMIC DNA]</scope>
</reference>
<evidence type="ECO:0000259" key="8">
    <source>
        <dbReference type="PROSITE" id="PS50157"/>
    </source>
</evidence>
<keyword evidence="10" id="KW-1185">Reference proteome</keyword>
<dbReference type="GO" id="GO:0008270">
    <property type="term" value="F:zinc ion binding"/>
    <property type="evidence" value="ECO:0007669"/>
    <property type="project" value="UniProtKB-KW"/>
</dbReference>
<dbReference type="Proteomes" id="UP000050761">
    <property type="component" value="Unassembled WGS sequence"/>
</dbReference>
<name>A0A183G719_HELPZ</name>
<dbReference type="EMBL" id="UZAH01030078">
    <property type="protein sequence ID" value="VDP09164.1"/>
    <property type="molecule type" value="Genomic_DNA"/>
</dbReference>
<keyword evidence="5" id="KW-0539">Nucleus</keyword>
<evidence type="ECO:0000256" key="3">
    <source>
        <dbReference type="ARBA" id="ARBA00022737"/>
    </source>
</evidence>
<reference evidence="11" key="2">
    <citation type="submission" date="2019-09" db="UniProtKB">
        <authorList>
            <consortium name="WormBaseParasite"/>
        </authorList>
    </citation>
    <scope>IDENTIFICATION</scope>
</reference>
<evidence type="ECO:0000256" key="2">
    <source>
        <dbReference type="ARBA" id="ARBA00022723"/>
    </source>
</evidence>
<evidence type="ECO:0000256" key="4">
    <source>
        <dbReference type="ARBA" id="ARBA00022833"/>
    </source>
</evidence>
<evidence type="ECO:0000313" key="11">
    <source>
        <dbReference type="WBParaSite" id="HPBE_0001754201-mRNA-1"/>
    </source>
</evidence>
<proteinExistence type="predicted"/>
<accession>A0A3P8BTJ2</accession>
<dbReference type="PANTHER" id="PTHR24399:SF70">
    <property type="entry name" value="C2H2-TYPE DOMAIN-CONTAINING PROTEIN"/>
    <property type="match status" value="1"/>
</dbReference>
<dbReference type="WBParaSite" id="HPBE_0001754201-mRNA-1">
    <property type="protein sequence ID" value="HPBE_0001754201-mRNA-1"/>
    <property type="gene ID" value="HPBE_0001754201"/>
</dbReference>
<protein>
    <submittedName>
        <fullName evidence="11">C2H2-type domain-containing protein</fullName>
    </submittedName>
</protein>
<dbReference type="PROSITE" id="PS00028">
    <property type="entry name" value="ZINC_FINGER_C2H2_1"/>
    <property type="match status" value="3"/>
</dbReference>
<dbReference type="InterPro" id="IPR013087">
    <property type="entry name" value="Znf_C2H2_type"/>
</dbReference>
<evidence type="ECO:0000256" key="5">
    <source>
        <dbReference type="ARBA" id="ARBA00023242"/>
    </source>
</evidence>
<keyword evidence="3" id="KW-0677">Repeat</keyword>
<evidence type="ECO:0000313" key="9">
    <source>
        <dbReference type="EMBL" id="VDP09164.1"/>
    </source>
</evidence>
<evidence type="ECO:0000256" key="1">
    <source>
        <dbReference type="ARBA" id="ARBA00004123"/>
    </source>
</evidence>
<dbReference type="GO" id="GO:0000978">
    <property type="term" value="F:RNA polymerase II cis-regulatory region sequence-specific DNA binding"/>
    <property type="evidence" value="ECO:0007669"/>
    <property type="project" value="TreeGrafter"/>
</dbReference>
<dbReference type="PROSITE" id="PS50157">
    <property type="entry name" value="ZINC_FINGER_C2H2_2"/>
    <property type="match status" value="1"/>
</dbReference>
<dbReference type="AlphaFoldDB" id="A0A183G719"/>
<dbReference type="PANTHER" id="PTHR24399">
    <property type="entry name" value="ZINC FINGER AND BTB DOMAIN-CONTAINING"/>
    <property type="match status" value="1"/>
</dbReference>
<keyword evidence="6" id="KW-0863">Zinc-finger</keyword>
<evidence type="ECO:0000256" key="6">
    <source>
        <dbReference type="PROSITE-ProRule" id="PRU00042"/>
    </source>
</evidence>
<keyword evidence="4" id="KW-0862">Zinc</keyword>
<keyword evidence="2" id="KW-0479">Metal-binding</keyword>
<sequence>MDAEVIVLDSDDEDNRNNASMNGGSALASIAIVNSKPLDLDALGIGSLRPDDGVLNNNQNTRHYYGMRPMEERQHGLMSANRIKSNTNVAYMQTVTPISSSNPRPPVRIGYEKTRPRQAQALEDTGINAVSLLGGGSTRPIQTRPSRAQNNSPSSRSSVRHVPDSRVQNYNFEVNGEKSSDSDRQLCPTLKFRCQYPNCRRVITGNVSFVCHLWAHIATWKEFDPKSSSYPAVGESATINTSHSRRNDVDMLSTCPSCTARFHTPYLMQVHYTRCHSRQPQAVNRATCAICERDVRSDVGAANALRTHLQAHEPNDAPYHCKRCRYRCTVRLHLFDHFVKEHKNTSTLMCPFCTFTQVVPSYLRKRPVIRVSDFVQHMICHESESRLGCDNCALSFTNLTDKQKHRREHSAVNPKWTLTYRDPETRSRQRSRLTCQEQKPVYQCKNCVNSSEGGIPKKCLTCVTHAYNESLYGKRRMATDMSVRRGIDSLQCSTRGMRFVCKCGMKTRNGNRMAQHFYYCNKNFEVIDTDDELAEPTEADQAEDRMEAKLFAVLFKKEPVMPAVEVDVEKKRKFAEPPLLVFETEVSSMSQKEDMKDAVVFYRCVC</sequence>
<evidence type="ECO:0000256" key="7">
    <source>
        <dbReference type="SAM" id="MobiDB-lite"/>
    </source>
</evidence>
<dbReference type="GO" id="GO:0001227">
    <property type="term" value="F:DNA-binding transcription repressor activity, RNA polymerase II-specific"/>
    <property type="evidence" value="ECO:0007669"/>
    <property type="project" value="TreeGrafter"/>
</dbReference>
<dbReference type="OrthoDB" id="5876240at2759"/>
<comment type="subcellular location">
    <subcellularLocation>
        <location evidence="1">Nucleus</location>
    </subcellularLocation>
</comment>
<dbReference type="GO" id="GO:0005654">
    <property type="term" value="C:nucleoplasm"/>
    <property type="evidence" value="ECO:0007669"/>
    <property type="project" value="TreeGrafter"/>
</dbReference>